<organism evidence="2 3">
    <name type="scientific">Streptococcus acidominimus</name>
    <dbReference type="NCBI Taxonomy" id="1326"/>
    <lineage>
        <taxon>Bacteria</taxon>
        <taxon>Bacillati</taxon>
        <taxon>Bacillota</taxon>
        <taxon>Bacilli</taxon>
        <taxon>Lactobacillales</taxon>
        <taxon>Streptococcaceae</taxon>
        <taxon>Streptococcus</taxon>
    </lineage>
</organism>
<dbReference type="Gene3D" id="3.40.50.360">
    <property type="match status" value="1"/>
</dbReference>
<name>A0A239X683_STRAI</name>
<evidence type="ECO:0000313" key="2">
    <source>
        <dbReference type="EMBL" id="SNV42241.1"/>
    </source>
</evidence>
<evidence type="ECO:0000259" key="1">
    <source>
        <dbReference type="Pfam" id="PF03358"/>
    </source>
</evidence>
<dbReference type="GO" id="GO:0042602">
    <property type="term" value="F:riboflavin reductase (NADPH) activity"/>
    <property type="evidence" value="ECO:0007669"/>
    <property type="project" value="UniProtKB-EC"/>
</dbReference>
<dbReference type="KEGG" id="saco:SAME_01493"/>
<dbReference type="GO" id="GO:0005829">
    <property type="term" value="C:cytosol"/>
    <property type="evidence" value="ECO:0007669"/>
    <property type="project" value="TreeGrafter"/>
</dbReference>
<evidence type="ECO:0000313" key="3">
    <source>
        <dbReference type="Proteomes" id="UP000215144"/>
    </source>
</evidence>
<dbReference type="EMBL" id="LT906454">
    <property type="protein sequence ID" value="SNV42241.1"/>
    <property type="molecule type" value="Genomic_DNA"/>
</dbReference>
<dbReference type="SUPFAM" id="SSF52218">
    <property type="entry name" value="Flavoproteins"/>
    <property type="match status" value="1"/>
</dbReference>
<dbReference type="RefSeq" id="WP_415669234.1">
    <property type="nucleotide sequence ID" value="NZ_LT906454.1"/>
</dbReference>
<dbReference type="PANTHER" id="PTHR30543">
    <property type="entry name" value="CHROMATE REDUCTASE"/>
    <property type="match status" value="1"/>
</dbReference>
<dbReference type="InterPro" id="IPR050712">
    <property type="entry name" value="NAD(P)H-dep_reductase"/>
</dbReference>
<dbReference type="AlphaFoldDB" id="A0A239X683"/>
<feature type="domain" description="NADPH-dependent FMN reductase-like" evidence="1">
    <location>
        <begin position="5"/>
        <end position="151"/>
    </location>
</feature>
<gene>
    <name evidence="2" type="primary">azr_4</name>
    <name evidence="2" type="ORF">SAMEA4504048_01493</name>
</gene>
<reference evidence="2 3" key="1">
    <citation type="submission" date="2017-06" db="EMBL/GenBank/DDBJ databases">
        <authorList>
            <consortium name="Pathogen Informatics"/>
        </authorList>
    </citation>
    <scope>NUCLEOTIDE SEQUENCE [LARGE SCALE GENOMIC DNA]</scope>
    <source>
        <strain evidence="2 3">NCTC11291</strain>
    </source>
</reference>
<dbReference type="PANTHER" id="PTHR30543:SF21">
    <property type="entry name" value="NAD(P)H-DEPENDENT FMN REDUCTASE LOT6"/>
    <property type="match status" value="1"/>
</dbReference>
<dbReference type="Proteomes" id="UP000215144">
    <property type="component" value="Chromosome 1"/>
</dbReference>
<dbReference type="InterPro" id="IPR029039">
    <property type="entry name" value="Flavoprotein-like_sf"/>
</dbReference>
<keyword evidence="2" id="KW-0560">Oxidoreductase</keyword>
<dbReference type="GO" id="GO:0010181">
    <property type="term" value="F:FMN binding"/>
    <property type="evidence" value="ECO:0007669"/>
    <property type="project" value="TreeGrafter"/>
</dbReference>
<sequence length="186" mass="20735">MIKHIGIINGSIRKKSYSAAIAKAIRPFFPENMVVTEIQINDLPLFNPDFDKDGQERPESYDRFRQEVKKQDAIIFITPEYNRTIPAALKNAIEVGSRPTTDIAFNGKPVLIMTQSSGHISGFGANHHLRQALVFLNAIAMPQPEVYLAEIHNVVTKDGEFLKADTAAFLKSVIHNFLGFATRLVG</sequence>
<dbReference type="EC" id="1.5.1.30" evidence="2"/>
<dbReference type="Pfam" id="PF03358">
    <property type="entry name" value="FMN_red"/>
    <property type="match status" value="1"/>
</dbReference>
<dbReference type="EC" id="1.7.1.6" evidence="2"/>
<dbReference type="InterPro" id="IPR005025">
    <property type="entry name" value="FMN_Rdtase-like_dom"/>
</dbReference>
<accession>A0A239X683</accession>
<protein>
    <submittedName>
        <fullName evidence="2">NADPH-dependent FMN reductase</fullName>
        <ecNumber evidence="2">1.5.1.30</ecNumber>
        <ecNumber evidence="2">1.7.1.6</ecNumber>
    </submittedName>
</protein>
<proteinExistence type="predicted"/>
<dbReference type="GO" id="GO:0050446">
    <property type="term" value="F:azobenzene reductase (NADP+) activity"/>
    <property type="evidence" value="ECO:0007669"/>
    <property type="project" value="UniProtKB-EC"/>
</dbReference>